<evidence type="ECO:0000313" key="8">
    <source>
        <dbReference type="Proteomes" id="UP000502136"/>
    </source>
</evidence>
<proteinExistence type="predicted"/>
<feature type="region of interest" description="Disordered" evidence="5">
    <location>
        <begin position="91"/>
        <end position="134"/>
    </location>
</feature>
<dbReference type="Pfam" id="PF02659">
    <property type="entry name" value="Mntp"/>
    <property type="match status" value="2"/>
</dbReference>
<protein>
    <submittedName>
        <fullName evidence="7">Sporulation membrane protein YtaF</fullName>
    </submittedName>
</protein>
<feature type="compositionally biased region" description="Low complexity" evidence="5">
    <location>
        <begin position="113"/>
        <end position="134"/>
    </location>
</feature>
<evidence type="ECO:0000313" key="7">
    <source>
        <dbReference type="EMBL" id="QJC54267.1"/>
    </source>
</evidence>
<evidence type="ECO:0000256" key="6">
    <source>
        <dbReference type="SAM" id="Phobius"/>
    </source>
</evidence>
<keyword evidence="2 6" id="KW-0812">Transmembrane</keyword>
<feature type="transmembrane region" description="Helical" evidence="6">
    <location>
        <begin position="64"/>
        <end position="81"/>
    </location>
</feature>
<gene>
    <name evidence="7" type="ORF">HGI30_07895</name>
</gene>
<dbReference type="PANTHER" id="PTHR35529:SF2">
    <property type="entry name" value="SPORULATION PROTEIN YTAF-RELATED"/>
    <property type="match status" value="1"/>
</dbReference>
<dbReference type="AlphaFoldDB" id="A0A6H2H3N3"/>
<keyword evidence="3 6" id="KW-1133">Transmembrane helix</keyword>
<sequence>MLPLLLLSFAVSVDGFGVGITYGLRRIRIPLLSVLIITGCSGIVILLSMKIGTWLTGFVDAEDAKRIGALILIGIGGFTLFQQLRPKRTTADADLPEAPSAPQAAGRGEDAGRPAAPGASPAVDGRRAAPTAAGSAGSPAAAMSAGSGAAAELAVPSIAVLTLEIKKLGIVIQILRSPQTADVDSSGSISAGEALLLGSALSLDAFGAGLGAAMVGLDPWLTALSIMLASGLFLAAGLRFGFRFSGGKRMRLLSVLPGALLLLIGLGKLW</sequence>
<organism evidence="7 8">
    <name type="scientific">Paenibacillus albicereus</name>
    <dbReference type="NCBI Taxonomy" id="2726185"/>
    <lineage>
        <taxon>Bacteria</taxon>
        <taxon>Bacillati</taxon>
        <taxon>Bacillota</taxon>
        <taxon>Bacilli</taxon>
        <taxon>Bacillales</taxon>
        <taxon>Paenibacillaceae</taxon>
        <taxon>Paenibacillus</taxon>
    </lineage>
</organism>
<evidence type="ECO:0000256" key="1">
    <source>
        <dbReference type="ARBA" id="ARBA00022475"/>
    </source>
</evidence>
<dbReference type="KEGG" id="palr:HGI30_07895"/>
<accession>A0A6H2H3N3</accession>
<keyword evidence="8" id="KW-1185">Reference proteome</keyword>
<keyword evidence="1" id="KW-1003">Cell membrane</keyword>
<evidence type="ECO:0000256" key="3">
    <source>
        <dbReference type="ARBA" id="ARBA00022989"/>
    </source>
</evidence>
<feature type="transmembrane region" description="Helical" evidence="6">
    <location>
        <begin position="220"/>
        <end position="240"/>
    </location>
</feature>
<evidence type="ECO:0000256" key="2">
    <source>
        <dbReference type="ARBA" id="ARBA00022692"/>
    </source>
</evidence>
<name>A0A6H2H3N3_9BACL</name>
<feature type="transmembrane region" description="Helical" evidence="6">
    <location>
        <begin position="6"/>
        <end position="24"/>
    </location>
</feature>
<keyword evidence="4 6" id="KW-0472">Membrane</keyword>
<feature type="transmembrane region" description="Helical" evidence="6">
    <location>
        <begin position="31"/>
        <end position="52"/>
    </location>
</feature>
<feature type="transmembrane region" description="Helical" evidence="6">
    <location>
        <begin position="194"/>
        <end position="214"/>
    </location>
</feature>
<reference evidence="7 8" key="1">
    <citation type="submission" date="2020-04" db="EMBL/GenBank/DDBJ databases">
        <title>Novel Paenibacillus strain UniB2 isolated from commercial digestive syrup.</title>
        <authorList>
            <person name="Thorat V."/>
            <person name="Kirdat K."/>
            <person name="Tiwarekar B."/>
            <person name="Yadav A."/>
        </authorList>
    </citation>
    <scope>NUCLEOTIDE SEQUENCE [LARGE SCALE GENOMIC DNA]</scope>
    <source>
        <strain evidence="7 8">UniB2</strain>
    </source>
</reference>
<dbReference type="PANTHER" id="PTHR35529">
    <property type="entry name" value="MANGANESE EFFLUX PUMP MNTP-RELATED"/>
    <property type="match status" value="1"/>
</dbReference>
<evidence type="ECO:0000256" key="4">
    <source>
        <dbReference type="ARBA" id="ARBA00023136"/>
    </source>
</evidence>
<dbReference type="Proteomes" id="UP000502136">
    <property type="component" value="Chromosome"/>
</dbReference>
<evidence type="ECO:0000256" key="5">
    <source>
        <dbReference type="SAM" id="MobiDB-lite"/>
    </source>
</evidence>
<dbReference type="EMBL" id="CP051428">
    <property type="protein sequence ID" value="QJC54267.1"/>
    <property type="molecule type" value="Genomic_DNA"/>
</dbReference>
<dbReference type="InterPro" id="IPR003810">
    <property type="entry name" value="Mntp/YtaF"/>
</dbReference>